<proteinExistence type="predicted"/>
<gene>
    <name evidence="6" type="primary">mshL</name>
    <name evidence="6" type="ORF">GCM10011430_02600</name>
</gene>
<dbReference type="Pfam" id="PF07655">
    <property type="entry name" value="Secretin_N_2"/>
    <property type="match status" value="1"/>
</dbReference>
<feature type="domain" description="Secretin/TonB short N-terminal" evidence="5">
    <location>
        <begin position="94"/>
        <end position="142"/>
    </location>
</feature>
<dbReference type="InterPro" id="IPR011662">
    <property type="entry name" value="Secretin/TonB_short_N"/>
</dbReference>
<dbReference type="Pfam" id="PF00263">
    <property type="entry name" value="Secretin"/>
    <property type="match status" value="1"/>
</dbReference>
<accession>A0A8J3F505</accession>
<protein>
    <submittedName>
        <fullName evidence="6">Pilus (MSHA type) biogenesis protein MshL</fullName>
    </submittedName>
</protein>
<dbReference type="GO" id="GO:0015627">
    <property type="term" value="C:type II protein secretion system complex"/>
    <property type="evidence" value="ECO:0007669"/>
    <property type="project" value="TreeGrafter"/>
</dbReference>
<dbReference type="GO" id="GO:0009306">
    <property type="term" value="P:protein secretion"/>
    <property type="evidence" value="ECO:0007669"/>
    <property type="project" value="InterPro"/>
</dbReference>
<organism evidence="6 7">
    <name type="scientific">Oxalicibacterium solurbis</name>
    <dbReference type="NCBI Taxonomy" id="69280"/>
    <lineage>
        <taxon>Bacteria</taxon>
        <taxon>Pseudomonadati</taxon>
        <taxon>Pseudomonadota</taxon>
        <taxon>Betaproteobacteria</taxon>
        <taxon>Burkholderiales</taxon>
        <taxon>Oxalobacteraceae</taxon>
        <taxon>Oxalicibacterium</taxon>
    </lineage>
</organism>
<dbReference type="GO" id="GO:0019867">
    <property type="term" value="C:outer membrane"/>
    <property type="evidence" value="ECO:0007669"/>
    <property type="project" value="InterPro"/>
</dbReference>
<name>A0A8J3F505_9BURK</name>
<dbReference type="SMART" id="SM00965">
    <property type="entry name" value="STN"/>
    <property type="match status" value="1"/>
</dbReference>
<evidence type="ECO:0000313" key="6">
    <source>
        <dbReference type="EMBL" id="GGI53086.1"/>
    </source>
</evidence>
<dbReference type="InterPro" id="IPR013358">
    <property type="entry name" value="Pilus_biogenesis_MshL"/>
</dbReference>
<evidence type="ECO:0000256" key="1">
    <source>
        <dbReference type="ARBA" id="ARBA00022448"/>
    </source>
</evidence>
<evidence type="ECO:0000256" key="3">
    <source>
        <dbReference type="ARBA" id="ARBA00023237"/>
    </source>
</evidence>
<dbReference type="AlphaFoldDB" id="A0A8J3F505"/>
<feature type="compositionally biased region" description="Low complexity" evidence="4">
    <location>
        <begin position="182"/>
        <end position="196"/>
    </location>
</feature>
<dbReference type="InterPro" id="IPR050810">
    <property type="entry name" value="Bact_Secretion_Sys_Channel"/>
</dbReference>
<keyword evidence="1" id="KW-0813">Transport</keyword>
<dbReference type="RefSeq" id="WP_188419174.1">
    <property type="nucleotide sequence ID" value="NZ_BMDP01000001.1"/>
</dbReference>
<dbReference type="InterPro" id="IPR001775">
    <property type="entry name" value="GspD/PilQ"/>
</dbReference>
<evidence type="ECO:0000259" key="5">
    <source>
        <dbReference type="SMART" id="SM00965"/>
    </source>
</evidence>
<keyword evidence="7" id="KW-1185">Reference proteome</keyword>
<reference evidence="6" key="1">
    <citation type="journal article" date="2014" name="Int. J. Syst. Evol. Microbiol.">
        <title>Complete genome sequence of Corynebacterium casei LMG S-19264T (=DSM 44701T), isolated from a smear-ripened cheese.</title>
        <authorList>
            <consortium name="US DOE Joint Genome Institute (JGI-PGF)"/>
            <person name="Walter F."/>
            <person name="Albersmeier A."/>
            <person name="Kalinowski J."/>
            <person name="Ruckert C."/>
        </authorList>
    </citation>
    <scope>NUCLEOTIDE SEQUENCE</scope>
    <source>
        <strain evidence="6">CCM 7664</strain>
    </source>
</reference>
<keyword evidence="3" id="KW-0998">Cell outer membrane</keyword>
<dbReference type="EMBL" id="BMDP01000001">
    <property type="protein sequence ID" value="GGI53086.1"/>
    <property type="molecule type" value="Genomic_DNA"/>
</dbReference>
<evidence type="ECO:0000313" key="7">
    <source>
        <dbReference type="Proteomes" id="UP000627205"/>
    </source>
</evidence>
<evidence type="ECO:0000256" key="4">
    <source>
        <dbReference type="SAM" id="MobiDB-lite"/>
    </source>
</evidence>
<dbReference type="GO" id="GO:0009297">
    <property type="term" value="P:pilus assembly"/>
    <property type="evidence" value="ECO:0007669"/>
    <property type="project" value="InterPro"/>
</dbReference>
<reference evidence="6" key="2">
    <citation type="submission" date="2020-09" db="EMBL/GenBank/DDBJ databases">
        <authorList>
            <person name="Sun Q."/>
            <person name="Sedlacek I."/>
        </authorList>
    </citation>
    <scope>NUCLEOTIDE SEQUENCE</scope>
    <source>
        <strain evidence="6">CCM 7664</strain>
    </source>
</reference>
<feature type="region of interest" description="Disordered" evidence="4">
    <location>
        <begin position="177"/>
        <end position="207"/>
    </location>
</feature>
<comment type="caution">
    <text evidence="6">The sequence shown here is derived from an EMBL/GenBank/DDBJ whole genome shotgun (WGS) entry which is preliminary data.</text>
</comment>
<dbReference type="Pfam" id="PF07660">
    <property type="entry name" value="STN"/>
    <property type="match status" value="1"/>
</dbReference>
<dbReference type="InterPro" id="IPR011514">
    <property type="entry name" value="Secretin_N_2"/>
</dbReference>
<dbReference type="PANTHER" id="PTHR30332">
    <property type="entry name" value="PROBABLE GENERAL SECRETION PATHWAY PROTEIN D"/>
    <property type="match status" value="1"/>
</dbReference>
<evidence type="ECO:0000256" key="2">
    <source>
        <dbReference type="ARBA" id="ARBA00023136"/>
    </source>
</evidence>
<dbReference type="PANTHER" id="PTHR30332:SF17">
    <property type="entry name" value="TYPE IV PILIATION SYSTEM PROTEIN DR_0774-RELATED"/>
    <property type="match status" value="1"/>
</dbReference>
<dbReference type="Proteomes" id="UP000627205">
    <property type="component" value="Unassembled WGS sequence"/>
</dbReference>
<dbReference type="NCBIfam" id="TIGR02519">
    <property type="entry name" value="pilus_MshL"/>
    <property type="match status" value="1"/>
</dbReference>
<dbReference type="InterPro" id="IPR004846">
    <property type="entry name" value="T2SS/T3SS_dom"/>
</dbReference>
<dbReference type="Gene3D" id="3.30.1370.130">
    <property type="match status" value="1"/>
</dbReference>
<keyword evidence="2" id="KW-0472">Membrane</keyword>
<dbReference type="PRINTS" id="PR00811">
    <property type="entry name" value="BCTERIALGSPD"/>
</dbReference>
<sequence>MQKISLAILVLCIAGCAAPTSKKETYDLINAEMEKAAQTVVQPAKPDAVSAALLPPLNIEMPKPKAPLEERFSLAFNNVPAAQFFNAIVTGTRYNMLVHPDVTGTISANLKDVTLFEALDAIKELYGYDYSLEGNRIVIKPLTMQTSIFRVNYLTGNRKGVSETSVISGSLNASQTNGNVGGTNNNYGGNNGNNGNRSGQSFSPIESSRVSTTTQSDFWSDLKTALDAIIGGGRDGRSVVISPQSGVIVVRAMPEELRNVSAYLKATQLSVDRQVILEAKILEVTLSNGYQTGINWSALHGNTRISGGFASAGQGASITNQIGSIPSTGLTDNAVTGNGFFGLALQARNFAGLISFLESQGDVHVLSSPRIATLNNQKAVLKVGTDDFFVTNVSNNINTSVSGAATTSTPNVTLQPFFSGVVLDVTPQIDEEGNIILHIHPSVTDVQTVERVIDLGTQGNVQNVLKLPLASSSTSETDSVVRAQDGNIIALGGLMRQRTVSGRDQIPVAGDVPLLGNFVKNTNQVTEKRELVILLKPTVIQNEGSWAQDVLDSQKRLQSMAPRSKPWE</sequence>
<feature type="compositionally biased region" description="Polar residues" evidence="4">
    <location>
        <begin position="197"/>
        <end position="207"/>
    </location>
</feature>